<accession>A0A0A9CQX3</accession>
<sequence length="89" mass="10274">MKGVGINTSCFLVHSSKYTQISHHFLQQTYFLQTMQKEIQKKAIVIQKKKETNNKAYDSKVLLCTFVSEVISSVQHDLHGFADKVWQRG</sequence>
<evidence type="ECO:0000313" key="1">
    <source>
        <dbReference type="EMBL" id="JAD76843.1"/>
    </source>
</evidence>
<organism evidence="1">
    <name type="scientific">Arundo donax</name>
    <name type="common">Giant reed</name>
    <name type="synonym">Donax arundinaceus</name>
    <dbReference type="NCBI Taxonomy" id="35708"/>
    <lineage>
        <taxon>Eukaryota</taxon>
        <taxon>Viridiplantae</taxon>
        <taxon>Streptophyta</taxon>
        <taxon>Embryophyta</taxon>
        <taxon>Tracheophyta</taxon>
        <taxon>Spermatophyta</taxon>
        <taxon>Magnoliopsida</taxon>
        <taxon>Liliopsida</taxon>
        <taxon>Poales</taxon>
        <taxon>Poaceae</taxon>
        <taxon>PACMAD clade</taxon>
        <taxon>Arundinoideae</taxon>
        <taxon>Arundineae</taxon>
        <taxon>Arundo</taxon>
    </lineage>
</organism>
<reference evidence="1" key="1">
    <citation type="submission" date="2014-09" db="EMBL/GenBank/DDBJ databases">
        <authorList>
            <person name="Magalhaes I.L.F."/>
            <person name="Oliveira U."/>
            <person name="Santos F.R."/>
            <person name="Vidigal T.H.D.A."/>
            <person name="Brescovit A.D."/>
            <person name="Santos A.J."/>
        </authorList>
    </citation>
    <scope>NUCLEOTIDE SEQUENCE</scope>
    <source>
        <tissue evidence="1">Shoot tissue taken approximately 20 cm above the soil surface</tissue>
    </source>
</reference>
<proteinExistence type="predicted"/>
<dbReference type="EMBL" id="GBRH01221052">
    <property type="protein sequence ID" value="JAD76843.1"/>
    <property type="molecule type" value="Transcribed_RNA"/>
</dbReference>
<reference evidence="1" key="2">
    <citation type="journal article" date="2015" name="Data Brief">
        <title>Shoot transcriptome of the giant reed, Arundo donax.</title>
        <authorList>
            <person name="Barrero R.A."/>
            <person name="Guerrero F.D."/>
            <person name="Moolhuijzen P."/>
            <person name="Goolsby J.A."/>
            <person name="Tidwell J."/>
            <person name="Bellgard S.E."/>
            <person name="Bellgard M.I."/>
        </authorList>
    </citation>
    <scope>NUCLEOTIDE SEQUENCE</scope>
    <source>
        <tissue evidence="1">Shoot tissue taken approximately 20 cm above the soil surface</tissue>
    </source>
</reference>
<protein>
    <submittedName>
        <fullName evidence="1">Actin-related protein 2/3 complex subunit 1B</fullName>
    </submittedName>
</protein>
<name>A0A0A9CQX3_ARUDO</name>
<dbReference type="AlphaFoldDB" id="A0A0A9CQX3"/>